<organism evidence="1 2">
    <name type="scientific">Apostasia shenzhenica</name>
    <dbReference type="NCBI Taxonomy" id="1088818"/>
    <lineage>
        <taxon>Eukaryota</taxon>
        <taxon>Viridiplantae</taxon>
        <taxon>Streptophyta</taxon>
        <taxon>Embryophyta</taxon>
        <taxon>Tracheophyta</taxon>
        <taxon>Spermatophyta</taxon>
        <taxon>Magnoliopsida</taxon>
        <taxon>Liliopsida</taxon>
        <taxon>Asparagales</taxon>
        <taxon>Orchidaceae</taxon>
        <taxon>Apostasioideae</taxon>
        <taxon>Apostasia</taxon>
    </lineage>
</organism>
<protein>
    <submittedName>
        <fullName evidence="1">Uncharacterized protein</fullName>
    </submittedName>
</protein>
<proteinExistence type="predicted"/>
<accession>A0A2I0A949</accession>
<keyword evidence="2" id="KW-1185">Reference proteome</keyword>
<dbReference type="EMBL" id="KZ452009">
    <property type="protein sequence ID" value="PKA52064.1"/>
    <property type="molecule type" value="Genomic_DNA"/>
</dbReference>
<name>A0A2I0A949_9ASPA</name>
<evidence type="ECO:0000313" key="2">
    <source>
        <dbReference type="Proteomes" id="UP000236161"/>
    </source>
</evidence>
<reference evidence="1 2" key="1">
    <citation type="journal article" date="2017" name="Nature">
        <title>The Apostasia genome and the evolution of orchids.</title>
        <authorList>
            <person name="Zhang G.Q."/>
            <person name="Liu K.W."/>
            <person name="Li Z."/>
            <person name="Lohaus R."/>
            <person name="Hsiao Y.Y."/>
            <person name="Niu S.C."/>
            <person name="Wang J.Y."/>
            <person name="Lin Y.C."/>
            <person name="Xu Q."/>
            <person name="Chen L.J."/>
            <person name="Yoshida K."/>
            <person name="Fujiwara S."/>
            <person name="Wang Z.W."/>
            <person name="Zhang Y.Q."/>
            <person name="Mitsuda N."/>
            <person name="Wang M."/>
            <person name="Liu G.H."/>
            <person name="Pecoraro L."/>
            <person name="Huang H.X."/>
            <person name="Xiao X.J."/>
            <person name="Lin M."/>
            <person name="Wu X.Y."/>
            <person name="Wu W.L."/>
            <person name="Chen Y.Y."/>
            <person name="Chang S.B."/>
            <person name="Sakamoto S."/>
            <person name="Ohme-Takagi M."/>
            <person name="Yagi M."/>
            <person name="Zeng S.J."/>
            <person name="Shen C.Y."/>
            <person name="Yeh C.M."/>
            <person name="Luo Y.B."/>
            <person name="Tsai W.C."/>
            <person name="Van de Peer Y."/>
            <person name="Liu Z.J."/>
        </authorList>
    </citation>
    <scope>NUCLEOTIDE SEQUENCE [LARGE SCALE GENOMIC DNA]</scope>
    <source>
        <strain evidence="2">cv. Shenzhen</strain>
        <tissue evidence="1">Stem</tissue>
    </source>
</reference>
<dbReference type="Proteomes" id="UP000236161">
    <property type="component" value="Unassembled WGS sequence"/>
</dbReference>
<sequence>MLPRTLRLPSDSPLCERLELTTLLSPGPQPLTVASRGVRLRPVGITSPSPCLFPPLCLLGWLRCRNQLPQLAASTPRANRVDSAFFQRSNRIPIFARFLGWPTRPLRPLTARFPRPVSHAADNGVRGFGRAPPVVRHVAFPASRAPAPAPLSSPGGPPARLSRWWAGNPLLTTRGTYRCRWAPPLPLVALLCLSRSCCWARWVFGLLRGPSFPKAQTAVGLACSVKGVVCHIKK</sequence>
<gene>
    <name evidence="1" type="ORF">AXF42_Ash014001</name>
</gene>
<dbReference type="AlphaFoldDB" id="A0A2I0A949"/>
<evidence type="ECO:0000313" key="1">
    <source>
        <dbReference type="EMBL" id="PKA52064.1"/>
    </source>
</evidence>